<dbReference type="RefSeq" id="WP_166144009.1">
    <property type="nucleotide sequence ID" value="NZ_JAANYN010000002.1"/>
</dbReference>
<reference evidence="2 3" key="1">
    <citation type="submission" date="2020-03" db="EMBL/GenBank/DDBJ databases">
        <title>Cyclobacterium plantarum sp. nov., a marine bacterium isolated from a coastal-marine wetland.</title>
        <authorList>
            <person name="Sanchez-Porro C."/>
            <person name="Ventosa A."/>
            <person name="Amoozegar M."/>
        </authorList>
    </citation>
    <scope>NUCLEOTIDE SEQUENCE [LARGE SCALE GENOMIC DNA]</scope>
    <source>
        <strain evidence="2 3">GBPx2</strain>
    </source>
</reference>
<dbReference type="EMBL" id="JAANYN010000002">
    <property type="protein sequence ID" value="NHE56308.1"/>
    <property type="molecule type" value="Genomic_DNA"/>
</dbReference>
<dbReference type="CDD" id="cd00146">
    <property type="entry name" value="PKD"/>
    <property type="match status" value="1"/>
</dbReference>
<protein>
    <submittedName>
        <fullName evidence="2">PKD domain-containing protein</fullName>
    </submittedName>
</protein>
<dbReference type="InterPro" id="IPR013783">
    <property type="entry name" value="Ig-like_fold"/>
</dbReference>
<organism evidence="2 3">
    <name type="scientific">Cyclobacterium plantarum</name>
    <dbReference type="NCBI Taxonomy" id="2716263"/>
    <lineage>
        <taxon>Bacteria</taxon>
        <taxon>Pseudomonadati</taxon>
        <taxon>Bacteroidota</taxon>
        <taxon>Cytophagia</taxon>
        <taxon>Cytophagales</taxon>
        <taxon>Cyclobacteriaceae</taxon>
        <taxon>Cyclobacterium</taxon>
    </lineage>
</organism>
<gene>
    <name evidence="2" type="ORF">G9Q97_05695</name>
</gene>
<dbReference type="Proteomes" id="UP000649799">
    <property type="component" value="Unassembled WGS sequence"/>
</dbReference>
<comment type="caution">
    <text evidence="2">The sequence shown here is derived from an EMBL/GenBank/DDBJ whole genome shotgun (WGS) entry which is preliminary data.</text>
</comment>
<name>A0ABX0H3C4_9BACT</name>
<feature type="domain" description="PKD" evidence="1">
    <location>
        <begin position="620"/>
        <end position="673"/>
    </location>
</feature>
<dbReference type="PROSITE" id="PS50093">
    <property type="entry name" value="PKD"/>
    <property type="match status" value="1"/>
</dbReference>
<dbReference type="InterPro" id="IPR035986">
    <property type="entry name" value="PKD_dom_sf"/>
</dbReference>
<sequence length="697" mass="76965">MKKKILFYSLICMVWAHGQELLAQTSKYNPKNDPMFSKPYIDLEEWRESPVRHLYIHGGFEGTETRFSFYFPEKEAYEGHFFHYITPVPDSETLSQGQTGEEDKIGFSISNGAYFVETNGGGPWNPAVRSDTNDPTIGAYKANAAAANYSKELAKRLFGDHQVFGYAFGGSGGAFRTIGGIENTVGVWDGAVPYVVGSPMAIPNVFTVRMHAMRILQHKLHQIADAVEPGGGDMYRGLNEEEKAALQEVTKMGFPPKAWYAHKDMGIHGFAVLYQGMVAADPGYFEKFWTTPGYLGYDHPESFDGDRIQQESTVSKIITRGEAIRMELNVEPLAGQARGTADAAFQSLSEKQINEPVAFQLADELAQVQFLGGDLLIKSGSAEDGKVMLKAIDGDIVYLGVADPSETAKIEVGDKVLVDNSNFLAAQTYHRHQVPGEEYPVYDQFRDEKGEPIYPQRAFLLGPIFTRGASGAVQTGIFEGKMILLESLWDSEAYPWQADWYRDRVIENLGEKTGDHFRVWFTDHASHADRTSAGDPNHIVSYLGVLQQALLDLSDWVEKGVEPAPSTNYEVVDGQVMVPATAGERKGIQPVITLEANGASKLIVNAGESVKFAAQIELPEGSGTIVALEWDFKGNGEFVKAATTISESSLFEIEAEHKYPEPGTYFVALRATSQRKGDTNTPFTRIKNLGRVRVVVQ</sequence>
<accession>A0ABX0H3C4</accession>
<dbReference type="InterPro" id="IPR000601">
    <property type="entry name" value="PKD_dom"/>
</dbReference>
<dbReference type="SUPFAM" id="SSF49299">
    <property type="entry name" value="PKD domain"/>
    <property type="match status" value="1"/>
</dbReference>
<evidence type="ECO:0000313" key="3">
    <source>
        <dbReference type="Proteomes" id="UP000649799"/>
    </source>
</evidence>
<keyword evidence="3" id="KW-1185">Reference proteome</keyword>
<proteinExistence type="predicted"/>
<dbReference type="Gene3D" id="2.60.40.10">
    <property type="entry name" value="Immunoglobulins"/>
    <property type="match status" value="1"/>
</dbReference>
<dbReference type="Pfam" id="PF00801">
    <property type="entry name" value="PKD"/>
    <property type="match status" value="1"/>
</dbReference>
<evidence type="ECO:0000313" key="2">
    <source>
        <dbReference type="EMBL" id="NHE56308.1"/>
    </source>
</evidence>
<evidence type="ECO:0000259" key="1">
    <source>
        <dbReference type="PROSITE" id="PS50093"/>
    </source>
</evidence>